<organism evidence="9 10">
    <name type="scientific">Cellulosimicrobium aquatile</name>
    <dbReference type="NCBI Taxonomy" id="1612203"/>
    <lineage>
        <taxon>Bacteria</taxon>
        <taxon>Bacillati</taxon>
        <taxon>Actinomycetota</taxon>
        <taxon>Actinomycetes</taxon>
        <taxon>Micrococcales</taxon>
        <taxon>Promicromonosporaceae</taxon>
        <taxon>Cellulosimicrobium</taxon>
    </lineage>
</organism>
<feature type="region of interest" description="Disordered" evidence="6">
    <location>
        <begin position="162"/>
        <end position="182"/>
    </location>
</feature>
<reference evidence="10" key="1">
    <citation type="submission" date="2017-01" db="EMBL/GenBank/DDBJ databases">
        <authorList>
            <person name="Varghese N."/>
            <person name="Submissions S."/>
        </authorList>
    </citation>
    <scope>NUCLEOTIDE SEQUENCE [LARGE SCALE GENOMIC DNA]</scope>
    <source>
        <strain evidence="10">3bp</strain>
    </source>
</reference>
<feature type="transmembrane region" description="Helical" evidence="7">
    <location>
        <begin position="28"/>
        <end position="46"/>
    </location>
</feature>
<dbReference type="GO" id="GO:0005886">
    <property type="term" value="C:plasma membrane"/>
    <property type="evidence" value="ECO:0007669"/>
    <property type="project" value="TreeGrafter"/>
</dbReference>
<evidence type="ECO:0000256" key="4">
    <source>
        <dbReference type="ARBA" id="ARBA00022989"/>
    </source>
</evidence>
<protein>
    <submittedName>
        <fullName evidence="9">Putative flippase GtrA (Transmembrane translocase of bactoprenol-linked glucose)</fullName>
    </submittedName>
</protein>
<feature type="domain" description="GtrA/DPMS transmembrane" evidence="8">
    <location>
        <begin position="30"/>
        <end position="155"/>
    </location>
</feature>
<accession>A0A1N6UG60</accession>
<dbReference type="Pfam" id="PF04138">
    <property type="entry name" value="GtrA_DPMS_TM"/>
    <property type="match status" value="1"/>
</dbReference>
<keyword evidence="4 7" id="KW-1133">Transmembrane helix</keyword>
<comment type="subcellular location">
    <subcellularLocation>
        <location evidence="1">Membrane</location>
        <topology evidence="1">Multi-pass membrane protein</topology>
    </subcellularLocation>
</comment>
<keyword evidence="5 7" id="KW-0472">Membrane</keyword>
<feature type="transmembrane region" description="Helical" evidence="7">
    <location>
        <begin position="132"/>
        <end position="149"/>
    </location>
</feature>
<sequence>MNDLDRRAETSATSGSRRERVLARVRELAKFGSVGALAYVVDLGLFNLLSFGPGELLGHKPLTAKIVSVAVATLVAWVGNRYWTFSDRRTQSRGRELAAFVVVNVGGMLIAVGCLAISTYALGLTSPLAKNVSANVVGLALGTAFRYVAYRHLVFTGDRPDAATPAKTADDAARPPADVRAD</sequence>
<evidence type="ECO:0000313" key="10">
    <source>
        <dbReference type="Proteomes" id="UP000186235"/>
    </source>
</evidence>
<dbReference type="AlphaFoldDB" id="A0A1N6UG60"/>
<dbReference type="Proteomes" id="UP000186235">
    <property type="component" value="Unassembled WGS sequence"/>
</dbReference>
<dbReference type="InterPro" id="IPR007267">
    <property type="entry name" value="GtrA_DPMS_TM"/>
</dbReference>
<evidence type="ECO:0000256" key="3">
    <source>
        <dbReference type="ARBA" id="ARBA00022692"/>
    </source>
</evidence>
<feature type="transmembrane region" description="Helical" evidence="7">
    <location>
        <begin position="97"/>
        <end position="120"/>
    </location>
</feature>
<keyword evidence="10" id="KW-1185">Reference proteome</keyword>
<feature type="transmembrane region" description="Helical" evidence="7">
    <location>
        <begin position="66"/>
        <end position="85"/>
    </location>
</feature>
<gene>
    <name evidence="9" type="ORF">SAMN05518682_3150</name>
</gene>
<evidence type="ECO:0000256" key="7">
    <source>
        <dbReference type="SAM" id="Phobius"/>
    </source>
</evidence>
<keyword evidence="3 7" id="KW-0812">Transmembrane</keyword>
<dbReference type="EMBL" id="FTMI01000006">
    <property type="protein sequence ID" value="SIQ64517.1"/>
    <property type="molecule type" value="Genomic_DNA"/>
</dbReference>
<evidence type="ECO:0000259" key="8">
    <source>
        <dbReference type="Pfam" id="PF04138"/>
    </source>
</evidence>
<dbReference type="InterPro" id="IPR051401">
    <property type="entry name" value="GtrA_CellWall_Glycosyl"/>
</dbReference>
<dbReference type="GO" id="GO:0000271">
    <property type="term" value="P:polysaccharide biosynthetic process"/>
    <property type="evidence" value="ECO:0007669"/>
    <property type="project" value="InterPro"/>
</dbReference>
<evidence type="ECO:0000256" key="5">
    <source>
        <dbReference type="ARBA" id="ARBA00023136"/>
    </source>
</evidence>
<evidence type="ECO:0000313" key="9">
    <source>
        <dbReference type="EMBL" id="SIQ64517.1"/>
    </source>
</evidence>
<evidence type="ECO:0000256" key="6">
    <source>
        <dbReference type="SAM" id="MobiDB-lite"/>
    </source>
</evidence>
<feature type="compositionally biased region" description="Basic and acidic residues" evidence="6">
    <location>
        <begin position="168"/>
        <end position="182"/>
    </location>
</feature>
<proteinExistence type="inferred from homology"/>
<evidence type="ECO:0000256" key="2">
    <source>
        <dbReference type="ARBA" id="ARBA00009399"/>
    </source>
</evidence>
<dbReference type="PANTHER" id="PTHR38459">
    <property type="entry name" value="PROPHAGE BACTOPRENOL-LINKED GLUCOSE TRANSLOCASE HOMOLOG"/>
    <property type="match status" value="1"/>
</dbReference>
<dbReference type="PANTHER" id="PTHR38459:SF1">
    <property type="entry name" value="PROPHAGE BACTOPRENOL-LINKED GLUCOSE TRANSLOCASE HOMOLOG"/>
    <property type="match status" value="1"/>
</dbReference>
<comment type="similarity">
    <text evidence="2">Belongs to the GtrA family.</text>
</comment>
<name>A0A1N6UG60_9MICO</name>
<evidence type="ECO:0000256" key="1">
    <source>
        <dbReference type="ARBA" id="ARBA00004141"/>
    </source>
</evidence>